<feature type="domain" description="RING-CH-type" evidence="9">
    <location>
        <begin position="24"/>
        <end position="106"/>
    </location>
</feature>
<dbReference type="AlphaFoldDB" id="A0A1Y2AFD0"/>
<reference evidence="10 11" key="1">
    <citation type="submission" date="2016-08" db="EMBL/GenBank/DDBJ databases">
        <title>A Parts List for Fungal Cellulosomes Revealed by Comparative Genomics.</title>
        <authorList>
            <consortium name="DOE Joint Genome Institute"/>
            <person name="Haitjema C.H."/>
            <person name="Gilmore S.P."/>
            <person name="Henske J.K."/>
            <person name="Solomon K.V."/>
            <person name="De Groot R."/>
            <person name="Kuo A."/>
            <person name="Mondo S.J."/>
            <person name="Salamov A.A."/>
            <person name="Labutti K."/>
            <person name="Zhao Z."/>
            <person name="Chiniquy J."/>
            <person name="Barry K."/>
            <person name="Brewer H.M."/>
            <person name="Purvine S.O."/>
            <person name="Wright A.T."/>
            <person name="Boxma B."/>
            <person name="Van Alen T."/>
            <person name="Hackstein J.H."/>
            <person name="Baker S.E."/>
            <person name="Grigoriev I.V."/>
            <person name="O'Malley M.A."/>
        </authorList>
    </citation>
    <scope>NUCLEOTIDE SEQUENCE [LARGE SCALE GENOMIC DNA]</scope>
    <source>
        <strain evidence="10 11">G1</strain>
    </source>
</reference>
<comment type="subcellular location">
    <subcellularLocation>
        <location evidence="1">Membrane</location>
        <topology evidence="1">Multi-pass membrane protein</topology>
    </subcellularLocation>
</comment>
<keyword evidence="5" id="KW-0862">Zinc</keyword>
<dbReference type="Proteomes" id="UP000193920">
    <property type="component" value="Unassembled WGS sequence"/>
</dbReference>
<proteinExistence type="predicted"/>
<keyword evidence="2 8" id="KW-0812">Transmembrane</keyword>
<accession>A0A1Y2AFD0</accession>
<dbReference type="PROSITE" id="PS51292">
    <property type="entry name" value="ZF_RING_CH"/>
    <property type="match status" value="1"/>
</dbReference>
<evidence type="ECO:0000313" key="11">
    <source>
        <dbReference type="Proteomes" id="UP000193920"/>
    </source>
</evidence>
<dbReference type="SMART" id="SM00744">
    <property type="entry name" value="RINGv"/>
    <property type="match status" value="1"/>
</dbReference>
<evidence type="ECO:0000256" key="1">
    <source>
        <dbReference type="ARBA" id="ARBA00004141"/>
    </source>
</evidence>
<dbReference type="OrthoDB" id="264354at2759"/>
<organism evidence="10 11">
    <name type="scientific">Neocallimastix californiae</name>
    <dbReference type="NCBI Taxonomy" id="1754190"/>
    <lineage>
        <taxon>Eukaryota</taxon>
        <taxon>Fungi</taxon>
        <taxon>Fungi incertae sedis</taxon>
        <taxon>Chytridiomycota</taxon>
        <taxon>Chytridiomycota incertae sedis</taxon>
        <taxon>Neocallimastigomycetes</taxon>
        <taxon>Neocallimastigales</taxon>
        <taxon>Neocallimastigaceae</taxon>
        <taxon>Neocallimastix</taxon>
    </lineage>
</organism>
<feature type="transmembrane region" description="Helical" evidence="8">
    <location>
        <begin position="178"/>
        <end position="208"/>
    </location>
</feature>
<evidence type="ECO:0000256" key="8">
    <source>
        <dbReference type="SAM" id="Phobius"/>
    </source>
</evidence>
<gene>
    <name evidence="10" type="ORF">LY90DRAFT_142249</name>
</gene>
<keyword evidence="11" id="KW-1185">Reference proteome</keyword>
<evidence type="ECO:0000256" key="4">
    <source>
        <dbReference type="ARBA" id="ARBA00022771"/>
    </source>
</evidence>
<sequence>MDNNNDDNNICSNINFSKIRTKSKLEIYNRQCWICLQNEFKDEINPISGKPDLIDPNEKWLTPCRCKGSTQYVHEECLINWIKLKREMDQKSKLCCPSCQTPYTILIPKKTLFQQFCFYVVDKTNQILQLLPLVIKYICISYCIWEFNYFYGKFILTTMFEKEFKNERLSKNIELQDFLFRCFPATLISMLFIPWEFSFLISAAIMQFTTDKEIMIAMILLYSVSCDFFSSAIRLFLDYIYTLKLNFCLRDDEKPKNKNV</sequence>
<evidence type="ECO:0000256" key="2">
    <source>
        <dbReference type="ARBA" id="ARBA00022692"/>
    </source>
</evidence>
<evidence type="ECO:0000256" key="7">
    <source>
        <dbReference type="ARBA" id="ARBA00023136"/>
    </source>
</evidence>
<dbReference type="InterPro" id="IPR011016">
    <property type="entry name" value="Znf_RING-CH"/>
</dbReference>
<keyword evidence="7 8" id="KW-0472">Membrane</keyword>
<keyword evidence="6 8" id="KW-1133">Transmembrane helix</keyword>
<dbReference type="GO" id="GO:0008270">
    <property type="term" value="F:zinc ion binding"/>
    <property type="evidence" value="ECO:0007669"/>
    <property type="project" value="UniProtKB-KW"/>
</dbReference>
<evidence type="ECO:0000256" key="3">
    <source>
        <dbReference type="ARBA" id="ARBA00022723"/>
    </source>
</evidence>
<evidence type="ECO:0000256" key="5">
    <source>
        <dbReference type="ARBA" id="ARBA00022833"/>
    </source>
</evidence>
<dbReference type="InterPro" id="IPR013083">
    <property type="entry name" value="Znf_RING/FYVE/PHD"/>
</dbReference>
<dbReference type="GO" id="GO:0016020">
    <property type="term" value="C:membrane"/>
    <property type="evidence" value="ECO:0007669"/>
    <property type="project" value="UniProtKB-SubCell"/>
</dbReference>
<name>A0A1Y2AFD0_9FUNG</name>
<dbReference type="Gene3D" id="3.30.40.10">
    <property type="entry name" value="Zinc/RING finger domain, C3HC4 (zinc finger)"/>
    <property type="match status" value="1"/>
</dbReference>
<evidence type="ECO:0000256" key="6">
    <source>
        <dbReference type="ARBA" id="ARBA00022989"/>
    </source>
</evidence>
<dbReference type="STRING" id="1754190.A0A1Y2AFD0"/>
<evidence type="ECO:0000259" key="9">
    <source>
        <dbReference type="PROSITE" id="PS51292"/>
    </source>
</evidence>
<dbReference type="SUPFAM" id="SSF57850">
    <property type="entry name" value="RING/U-box"/>
    <property type="match status" value="1"/>
</dbReference>
<evidence type="ECO:0000313" key="10">
    <source>
        <dbReference type="EMBL" id="ORY21308.1"/>
    </source>
</evidence>
<protein>
    <recommendedName>
        <fullName evidence="9">RING-CH-type domain-containing protein</fullName>
    </recommendedName>
</protein>
<dbReference type="Pfam" id="PF12906">
    <property type="entry name" value="RINGv"/>
    <property type="match status" value="1"/>
</dbReference>
<dbReference type="EMBL" id="MCOG01000268">
    <property type="protein sequence ID" value="ORY21308.1"/>
    <property type="molecule type" value="Genomic_DNA"/>
</dbReference>
<keyword evidence="4" id="KW-0863">Zinc-finger</keyword>
<keyword evidence="3" id="KW-0479">Metal-binding</keyword>
<comment type="caution">
    <text evidence="10">The sequence shown here is derived from an EMBL/GenBank/DDBJ whole genome shotgun (WGS) entry which is preliminary data.</text>
</comment>
<feature type="transmembrane region" description="Helical" evidence="8">
    <location>
        <begin position="214"/>
        <end position="237"/>
    </location>
</feature>
<dbReference type="PANTHER" id="PTHR46283">
    <property type="entry name" value="E3 UBIQUITIN-PROTEIN LIGASE MARCH5"/>
    <property type="match status" value="1"/>
</dbReference>